<keyword evidence="2" id="KW-1185">Reference proteome</keyword>
<comment type="caution">
    <text evidence="1">The sequence shown here is derived from an EMBL/GenBank/DDBJ whole genome shotgun (WGS) entry which is preliminary data.</text>
</comment>
<name>A0ABW0PUD7_9HYPH</name>
<evidence type="ECO:0000313" key="2">
    <source>
        <dbReference type="Proteomes" id="UP001596150"/>
    </source>
</evidence>
<organism evidence="1 2">
    <name type="scientific">Kaistia terrae</name>
    <dbReference type="NCBI Taxonomy" id="537017"/>
    <lineage>
        <taxon>Bacteria</taxon>
        <taxon>Pseudomonadati</taxon>
        <taxon>Pseudomonadota</taxon>
        <taxon>Alphaproteobacteria</taxon>
        <taxon>Hyphomicrobiales</taxon>
        <taxon>Kaistiaceae</taxon>
        <taxon>Kaistia</taxon>
    </lineage>
</organism>
<accession>A0ABW0PUD7</accession>
<sequence>MELIDPLLTVRECAAILQMSVPTFWRRVADGTVPKPVKIGSLSRWPRSEITGVIEQAKARRNVA</sequence>
<dbReference type="RefSeq" id="WP_266343322.1">
    <property type="nucleotide sequence ID" value="NZ_JAPKNH010000002.1"/>
</dbReference>
<dbReference type="Proteomes" id="UP001596150">
    <property type="component" value="Unassembled WGS sequence"/>
</dbReference>
<proteinExistence type="predicted"/>
<dbReference type="Gene3D" id="1.10.238.160">
    <property type="match status" value="1"/>
</dbReference>
<protein>
    <submittedName>
        <fullName evidence="1">Helix-turn-helix transcriptional regulator</fullName>
    </submittedName>
</protein>
<reference evidence="2" key="1">
    <citation type="journal article" date="2019" name="Int. J. Syst. Evol. Microbiol.">
        <title>The Global Catalogue of Microorganisms (GCM) 10K type strain sequencing project: providing services to taxonomists for standard genome sequencing and annotation.</title>
        <authorList>
            <consortium name="The Broad Institute Genomics Platform"/>
            <consortium name="The Broad Institute Genome Sequencing Center for Infectious Disease"/>
            <person name="Wu L."/>
            <person name="Ma J."/>
        </authorList>
    </citation>
    <scope>NUCLEOTIDE SEQUENCE [LARGE SCALE GENOMIC DNA]</scope>
    <source>
        <strain evidence="2">KACC 12633</strain>
    </source>
</reference>
<gene>
    <name evidence="1" type="ORF">ACFPP9_06080</name>
</gene>
<dbReference type="EMBL" id="JBHSML010000002">
    <property type="protein sequence ID" value="MFC5515332.1"/>
    <property type="molecule type" value="Genomic_DNA"/>
</dbReference>
<evidence type="ECO:0000313" key="1">
    <source>
        <dbReference type="EMBL" id="MFC5515332.1"/>
    </source>
</evidence>